<evidence type="ECO:0000256" key="6">
    <source>
        <dbReference type="ARBA" id="ARBA00023328"/>
    </source>
</evidence>
<protein>
    <recommendedName>
        <fullName evidence="8">Centromere protein H C-terminal domain-containing protein</fullName>
    </recommendedName>
</protein>
<evidence type="ECO:0000256" key="1">
    <source>
        <dbReference type="ARBA" id="ARBA00004123"/>
    </source>
</evidence>
<gene>
    <name evidence="9" type="ORF">SLS62_002522</name>
</gene>
<reference evidence="9 10" key="1">
    <citation type="submission" date="2024-02" db="EMBL/GenBank/DDBJ databases">
        <title>De novo assembly and annotation of 12 fungi associated with fruit tree decline syndrome in Ontario, Canada.</title>
        <authorList>
            <person name="Sulman M."/>
            <person name="Ellouze W."/>
            <person name="Ilyukhin E."/>
        </authorList>
    </citation>
    <scope>NUCLEOTIDE SEQUENCE [LARGE SCALE GENOMIC DNA]</scope>
    <source>
        <strain evidence="9 10">M11/M66-122</strain>
    </source>
</reference>
<feature type="domain" description="Centromere protein H C-terminal" evidence="8">
    <location>
        <begin position="4"/>
        <end position="124"/>
    </location>
</feature>
<keyword evidence="4" id="KW-0995">Kinetochore</keyword>
<evidence type="ECO:0000256" key="5">
    <source>
        <dbReference type="ARBA" id="ARBA00023242"/>
    </source>
</evidence>
<keyword evidence="6" id="KW-0137">Centromere</keyword>
<dbReference type="Proteomes" id="UP001320420">
    <property type="component" value="Unassembled WGS sequence"/>
</dbReference>
<dbReference type="EMBL" id="JAKJXP020000012">
    <property type="protein sequence ID" value="KAK7755587.1"/>
    <property type="molecule type" value="Genomic_DNA"/>
</dbReference>
<name>A0AAN9UYS7_9PEZI</name>
<keyword evidence="5" id="KW-0539">Nucleus</keyword>
<comment type="caution">
    <text evidence="9">The sequence shown here is derived from an EMBL/GenBank/DDBJ whole genome shotgun (WGS) entry which is preliminary data.</text>
</comment>
<dbReference type="GO" id="GO:0000776">
    <property type="term" value="C:kinetochore"/>
    <property type="evidence" value="ECO:0007669"/>
    <property type="project" value="UniProtKB-KW"/>
</dbReference>
<evidence type="ECO:0000256" key="7">
    <source>
        <dbReference type="ARBA" id="ARBA00025735"/>
    </source>
</evidence>
<evidence type="ECO:0000313" key="9">
    <source>
        <dbReference type="EMBL" id="KAK7755587.1"/>
    </source>
</evidence>
<proteinExistence type="inferred from homology"/>
<evidence type="ECO:0000313" key="10">
    <source>
        <dbReference type="Proteomes" id="UP001320420"/>
    </source>
</evidence>
<evidence type="ECO:0000256" key="2">
    <source>
        <dbReference type="ARBA" id="ARBA00004629"/>
    </source>
</evidence>
<evidence type="ECO:0000259" key="8">
    <source>
        <dbReference type="Pfam" id="PF05837"/>
    </source>
</evidence>
<dbReference type="AlphaFoldDB" id="A0AAN9UYS7"/>
<evidence type="ECO:0000256" key="3">
    <source>
        <dbReference type="ARBA" id="ARBA00022454"/>
    </source>
</evidence>
<dbReference type="InterPro" id="IPR008426">
    <property type="entry name" value="CENP-H_C"/>
</dbReference>
<accession>A0AAN9UYS7</accession>
<comment type="similarity">
    <text evidence="7">Belongs to the CENP-H/MCM16 family.</text>
</comment>
<dbReference type="Pfam" id="PF05837">
    <property type="entry name" value="CENP-H"/>
    <property type="match status" value="1"/>
</dbReference>
<dbReference type="GO" id="GO:0051382">
    <property type="term" value="P:kinetochore assembly"/>
    <property type="evidence" value="ECO:0007669"/>
    <property type="project" value="InterPro"/>
</dbReference>
<keyword evidence="3" id="KW-0158">Chromosome</keyword>
<sequence length="136" mass="14144">MQAPPLSSRDASAAAMARQTASLRDVLNALAEVEGQALRASRANAAQAGEVLRLAAERHQDLAAAAASGDLDAGLAGEMAALEAQVRASRRKWRVVKRAASAIVAGSGVDWARDAELREIVLDEAEEESDGDVLVA</sequence>
<evidence type="ECO:0000256" key="4">
    <source>
        <dbReference type="ARBA" id="ARBA00022838"/>
    </source>
</evidence>
<comment type="subcellular location">
    <subcellularLocation>
        <location evidence="2">Chromosome</location>
        <location evidence="2">Centromere</location>
        <location evidence="2">Kinetochore</location>
    </subcellularLocation>
    <subcellularLocation>
        <location evidence="1">Nucleus</location>
    </subcellularLocation>
</comment>
<organism evidence="9 10">
    <name type="scientific">Diatrype stigma</name>
    <dbReference type="NCBI Taxonomy" id="117547"/>
    <lineage>
        <taxon>Eukaryota</taxon>
        <taxon>Fungi</taxon>
        <taxon>Dikarya</taxon>
        <taxon>Ascomycota</taxon>
        <taxon>Pezizomycotina</taxon>
        <taxon>Sordariomycetes</taxon>
        <taxon>Xylariomycetidae</taxon>
        <taxon>Xylariales</taxon>
        <taxon>Diatrypaceae</taxon>
        <taxon>Diatrype</taxon>
    </lineage>
</organism>
<keyword evidence="10" id="KW-1185">Reference proteome</keyword>
<dbReference type="GO" id="GO:0005634">
    <property type="term" value="C:nucleus"/>
    <property type="evidence" value="ECO:0007669"/>
    <property type="project" value="UniProtKB-SubCell"/>
</dbReference>